<evidence type="ECO:0000259" key="19">
    <source>
        <dbReference type="Pfam" id="PF02896"/>
    </source>
</evidence>
<evidence type="ECO:0000256" key="3">
    <source>
        <dbReference type="ARBA" id="ARBA00002728"/>
    </source>
</evidence>
<dbReference type="Pfam" id="PF00391">
    <property type="entry name" value="PEP-utilizers"/>
    <property type="match status" value="1"/>
</dbReference>
<comment type="subcellular location">
    <subcellularLocation>
        <location evidence="4 17">Cytoplasm</location>
    </subcellularLocation>
</comment>
<dbReference type="InterPro" id="IPR006318">
    <property type="entry name" value="PTS_EI-like"/>
</dbReference>
<feature type="domain" description="PEP-utilising enzyme C-terminal" evidence="19">
    <location>
        <begin position="249"/>
        <end position="537"/>
    </location>
</feature>
<keyword evidence="12 17" id="KW-0598">Phosphotransferase system</keyword>
<dbReference type="Pfam" id="PF05524">
    <property type="entry name" value="PEP-utilisers_N"/>
    <property type="match status" value="1"/>
</dbReference>
<evidence type="ECO:0000256" key="17">
    <source>
        <dbReference type="PIRNR" id="PIRNR000732"/>
    </source>
</evidence>
<dbReference type="PROSITE" id="PS00742">
    <property type="entry name" value="PEP_ENZYMES_2"/>
    <property type="match status" value="1"/>
</dbReference>
<evidence type="ECO:0000256" key="13">
    <source>
        <dbReference type="ARBA" id="ARBA00022723"/>
    </source>
</evidence>
<dbReference type="PROSITE" id="PS00370">
    <property type="entry name" value="PEP_ENZYMES_PHOS_SITE"/>
    <property type="match status" value="1"/>
</dbReference>
<evidence type="ECO:0000313" key="21">
    <source>
        <dbReference type="EMBL" id="MDW2796229.1"/>
    </source>
</evidence>
<evidence type="ECO:0000256" key="14">
    <source>
        <dbReference type="ARBA" id="ARBA00022777"/>
    </source>
</evidence>
<evidence type="ECO:0000256" key="12">
    <source>
        <dbReference type="ARBA" id="ARBA00022683"/>
    </source>
</evidence>
<dbReference type="PRINTS" id="PR01736">
    <property type="entry name" value="PHPHTRNFRASE"/>
</dbReference>
<keyword evidence="9 17" id="KW-0963">Cytoplasm</keyword>
<keyword evidence="15 17" id="KW-0460">Magnesium</keyword>
<dbReference type="GO" id="GO:0008965">
    <property type="term" value="F:phosphoenolpyruvate-protein phosphotransferase activity"/>
    <property type="evidence" value="ECO:0007669"/>
    <property type="project" value="UniProtKB-EC"/>
</dbReference>
<name>A0ABU4GF29_9CLOT</name>
<dbReference type="Proteomes" id="UP001276854">
    <property type="component" value="Unassembled WGS sequence"/>
</dbReference>
<evidence type="ECO:0000256" key="7">
    <source>
        <dbReference type="ARBA" id="ARBA00016544"/>
    </source>
</evidence>
<dbReference type="RefSeq" id="WP_318062504.1">
    <property type="nucleotide sequence ID" value="NZ_JAWONS010000026.1"/>
</dbReference>
<evidence type="ECO:0000256" key="1">
    <source>
        <dbReference type="ARBA" id="ARBA00000683"/>
    </source>
</evidence>
<dbReference type="PIRSF" id="PIRSF000732">
    <property type="entry name" value="PTS_enzyme_I"/>
    <property type="match status" value="1"/>
</dbReference>
<organism evidence="21 22">
    <name type="scientific">Clostridium boliviensis</name>
    <dbReference type="NCBI Taxonomy" id="318465"/>
    <lineage>
        <taxon>Bacteria</taxon>
        <taxon>Bacillati</taxon>
        <taxon>Bacillota</taxon>
        <taxon>Clostridia</taxon>
        <taxon>Eubacteriales</taxon>
        <taxon>Clostridiaceae</taxon>
        <taxon>Clostridium</taxon>
    </lineage>
</organism>
<dbReference type="InterPro" id="IPR018274">
    <property type="entry name" value="PEP_util_AS"/>
</dbReference>
<evidence type="ECO:0000256" key="6">
    <source>
        <dbReference type="ARBA" id="ARBA00012232"/>
    </source>
</evidence>
<evidence type="ECO:0000256" key="8">
    <source>
        <dbReference type="ARBA" id="ARBA00022448"/>
    </source>
</evidence>
<dbReference type="Gene3D" id="3.20.20.60">
    <property type="entry name" value="Phosphoenolpyruvate-binding domains"/>
    <property type="match status" value="1"/>
</dbReference>
<dbReference type="InterPro" id="IPR024692">
    <property type="entry name" value="PTS_EI"/>
</dbReference>
<dbReference type="SUPFAM" id="SSF52009">
    <property type="entry name" value="Phosphohistidine domain"/>
    <property type="match status" value="1"/>
</dbReference>
<proteinExistence type="inferred from homology"/>
<keyword evidence="11 17" id="KW-0808">Transferase</keyword>
<dbReference type="Pfam" id="PF02896">
    <property type="entry name" value="PEP-utilizers_C"/>
    <property type="match status" value="1"/>
</dbReference>
<evidence type="ECO:0000256" key="2">
    <source>
        <dbReference type="ARBA" id="ARBA00001946"/>
    </source>
</evidence>
<dbReference type="InterPro" id="IPR008731">
    <property type="entry name" value="PTS_EIN"/>
</dbReference>
<dbReference type="PANTHER" id="PTHR46244:SF3">
    <property type="entry name" value="PHOSPHOENOLPYRUVATE-PROTEIN PHOSPHOTRANSFERASE"/>
    <property type="match status" value="1"/>
</dbReference>
<keyword evidence="13 17" id="KW-0479">Metal-binding</keyword>
<gene>
    <name evidence="21" type="primary">ptsP</name>
    <name evidence="21" type="ORF">RZO55_01325</name>
</gene>
<comment type="caution">
    <text evidence="21">The sequence shown here is derived from an EMBL/GenBank/DDBJ whole genome shotgun (WGS) entry which is preliminary data.</text>
</comment>
<dbReference type="InterPro" id="IPR023151">
    <property type="entry name" value="PEP_util_CS"/>
</dbReference>
<evidence type="ECO:0000256" key="15">
    <source>
        <dbReference type="ARBA" id="ARBA00022842"/>
    </source>
</evidence>
<dbReference type="InterPro" id="IPR008279">
    <property type="entry name" value="PEP-util_enz_mobile_dom"/>
</dbReference>
<dbReference type="SUPFAM" id="SSF47831">
    <property type="entry name" value="Enzyme I of the PEP:sugar phosphotransferase system HPr-binding (sub)domain"/>
    <property type="match status" value="1"/>
</dbReference>
<keyword evidence="10 17" id="KW-0762">Sugar transport</keyword>
<keyword evidence="14 17" id="KW-0418">Kinase</keyword>
<evidence type="ECO:0000256" key="16">
    <source>
        <dbReference type="ARBA" id="ARBA00033235"/>
    </source>
</evidence>
<evidence type="ECO:0000256" key="10">
    <source>
        <dbReference type="ARBA" id="ARBA00022597"/>
    </source>
</evidence>
<reference evidence="21 22" key="1">
    <citation type="submission" date="2023-10" db="EMBL/GenBank/DDBJ databases">
        <title>A novel Glycoside Hydrolase 43-Like Enzyme from Clostrdium boliviensis is an Endo-xylanase, and a Candidate for Xylooligosaccharides Production from Different Xylan Substrates.</title>
        <authorList>
            <person name="Alvarez M.T."/>
            <person name="Rocabado-Villegas L.R."/>
            <person name="Salas-Veizaga D.M."/>
            <person name="Linares-Pasten J.A."/>
            <person name="Gudmundsdottir E.E."/>
            <person name="Hreggvidsson G.O."/>
            <person name="Adlercreutz P."/>
            <person name="Nordberg Karlsson E."/>
        </authorList>
    </citation>
    <scope>NUCLEOTIDE SEQUENCE [LARGE SCALE GENOMIC DNA]</scope>
    <source>
        <strain evidence="21 22">E-1</strain>
    </source>
</reference>
<feature type="domain" description="PEP-utilising enzyme mobile" evidence="18">
    <location>
        <begin position="151"/>
        <end position="223"/>
    </location>
</feature>
<comment type="cofactor">
    <cofactor evidence="2 17">
        <name>Mg(2+)</name>
        <dbReference type="ChEBI" id="CHEBI:18420"/>
    </cofactor>
</comment>
<evidence type="ECO:0000256" key="11">
    <source>
        <dbReference type="ARBA" id="ARBA00022679"/>
    </source>
</evidence>
<dbReference type="InterPro" id="IPR036618">
    <property type="entry name" value="PtsI_HPr-bd_sf"/>
</dbReference>
<dbReference type="EC" id="2.7.3.9" evidence="6 17"/>
<protein>
    <recommendedName>
        <fullName evidence="7 17">Phosphoenolpyruvate-protein phosphotransferase</fullName>
        <ecNumber evidence="6 17">2.7.3.9</ecNumber>
    </recommendedName>
    <alternativeName>
        <fullName evidence="16 17">Phosphotransferase system, enzyme I</fullName>
    </alternativeName>
</protein>
<evidence type="ECO:0000259" key="18">
    <source>
        <dbReference type="Pfam" id="PF00391"/>
    </source>
</evidence>
<dbReference type="InterPro" id="IPR040442">
    <property type="entry name" value="Pyrv_kinase-like_dom_sf"/>
</dbReference>
<accession>A0ABU4GF29</accession>
<dbReference type="Gene3D" id="1.10.274.10">
    <property type="entry name" value="PtsI, HPr-binding domain"/>
    <property type="match status" value="1"/>
</dbReference>
<dbReference type="EMBL" id="JAWONS010000026">
    <property type="protein sequence ID" value="MDW2796229.1"/>
    <property type="molecule type" value="Genomic_DNA"/>
</dbReference>
<dbReference type="InterPro" id="IPR015813">
    <property type="entry name" value="Pyrv/PenolPyrv_kinase-like_dom"/>
</dbReference>
<comment type="similarity">
    <text evidence="5 17">Belongs to the PEP-utilizing enzyme family.</text>
</comment>
<evidence type="ECO:0000256" key="5">
    <source>
        <dbReference type="ARBA" id="ARBA00007837"/>
    </source>
</evidence>
<dbReference type="Gene3D" id="3.50.30.10">
    <property type="entry name" value="Phosphohistidine domain"/>
    <property type="match status" value="1"/>
</dbReference>
<sequence length="571" mass="62876">MFKGTSASAGIGIGKAVIVEETELKIKKDTITDVDAEKARFQKALNQTMEETDALAKDLATRVGEKEAEILNGHLLLLSDPMLVGEIENTISGETVNSEYAIETVCNTYADMFASMGDELMQQRATDMRDIKTRMQKILLGVSSVDIGSLPAGSILVARDLTPSMTAGINPLNVTGIVTELGGKTSHSAILARALEIPAVVAVDGFMSQISDGTELILDGSEGVVFSDPDQAVREEYTAKRDTFLKEKKELEQYIGKPTITKDGVTIELVANIGKPEDVEKVLQYDGEGIGLFRTEFLFMDRSSMPTEDEQFEAYRKVAAAMNGKPVIIRTLDIGGDKEIPYMGLEKDENPFLGYRAIRFCLDRKEDVYRPQIRALLRASAFGNIRIMVPMVTCLEEYREARAFVDEIKKELDENSIAYNKDIQVGIMVETAAASLMADVFAREVDFFSIGTNDLTQYTMSVDRGNDKVSYLYSPLNPAVLRSIRHVIECGRKEGIMVGMCGEAASDPLLIPLLLAFGLNEFSMSASAILNARKLITGYSTQELKEVANKAMSFATVKEVEDYMKDFISRS</sequence>
<dbReference type="InterPro" id="IPR036637">
    <property type="entry name" value="Phosphohistidine_dom_sf"/>
</dbReference>
<dbReference type="InterPro" id="IPR000121">
    <property type="entry name" value="PEP_util_C"/>
</dbReference>
<dbReference type="InterPro" id="IPR050499">
    <property type="entry name" value="PEP-utilizing_PTS_enzyme"/>
</dbReference>
<dbReference type="NCBIfam" id="TIGR01417">
    <property type="entry name" value="PTS_I_fam"/>
    <property type="match status" value="1"/>
</dbReference>
<dbReference type="SUPFAM" id="SSF51621">
    <property type="entry name" value="Phosphoenolpyruvate/pyruvate domain"/>
    <property type="match status" value="1"/>
</dbReference>
<keyword evidence="8 17" id="KW-0813">Transport</keyword>
<evidence type="ECO:0000256" key="9">
    <source>
        <dbReference type="ARBA" id="ARBA00022490"/>
    </source>
</evidence>
<evidence type="ECO:0000313" key="22">
    <source>
        <dbReference type="Proteomes" id="UP001276854"/>
    </source>
</evidence>
<keyword evidence="22" id="KW-1185">Reference proteome</keyword>
<evidence type="ECO:0000256" key="4">
    <source>
        <dbReference type="ARBA" id="ARBA00004496"/>
    </source>
</evidence>
<dbReference type="PANTHER" id="PTHR46244">
    <property type="entry name" value="PHOSPHOENOLPYRUVATE-PROTEIN PHOSPHOTRANSFERASE"/>
    <property type="match status" value="1"/>
</dbReference>
<feature type="domain" description="Phosphotransferase system enzyme I N-terminal" evidence="20">
    <location>
        <begin position="3"/>
        <end position="124"/>
    </location>
</feature>
<comment type="function">
    <text evidence="3 17">General (non sugar-specific) component of the phosphoenolpyruvate-dependent sugar phosphotransferase system (sugar PTS). This major carbohydrate active-transport system catalyzes the phosphorylation of incoming sugar substrates concomitantly with their translocation across the cell membrane. Enzyme I transfers the phosphoryl group from phosphoenolpyruvate (PEP) to the phosphoryl carrier protein (HPr).</text>
</comment>
<comment type="catalytic activity">
    <reaction evidence="1 17">
        <text>L-histidyl-[protein] + phosphoenolpyruvate = N(pros)-phospho-L-histidyl-[protein] + pyruvate</text>
        <dbReference type="Rhea" id="RHEA:23880"/>
        <dbReference type="Rhea" id="RHEA-COMP:9745"/>
        <dbReference type="Rhea" id="RHEA-COMP:9746"/>
        <dbReference type="ChEBI" id="CHEBI:15361"/>
        <dbReference type="ChEBI" id="CHEBI:29979"/>
        <dbReference type="ChEBI" id="CHEBI:58702"/>
        <dbReference type="ChEBI" id="CHEBI:64837"/>
        <dbReference type="EC" id="2.7.3.9"/>
    </reaction>
</comment>
<evidence type="ECO:0000259" key="20">
    <source>
        <dbReference type="Pfam" id="PF05524"/>
    </source>
</evidence>